<keyword evidence="1" id="KW-0812">Transmembrane</keyword>
<organism evidence="2">
    <name type="scientific">Candidatus Fermentithermobacillus carboniphilus</name>
    <dbReference type="NCBI Taxonomy" id="3085328"/>
    <lineage>
        <taxon>Bacteria</taxon>
        <taxon>Bacillati</taxon>
        <taxon>Bacillota</taxon>
        <taxon>Candidatus Fermentithermobacillia</taxon>
        <taxon>Candidatus Fermentithermobacillales</taxon>
        <taxon>Candidatus Fermentithermobacillaceae</taxon>
        <taxon>Candidatus Fermentithermobacillus</taxon>
    </lineage>
</organism>
<dbReference type="AlphaFoldDB" id="A0AAT9LFL0"/>
<reference evidence="2" key="2">
    <citation type="journal article" date="2023" name="Biology">
        <title>Prokaryotic Life Associated with Coal-Fire Gas Vents Revealed by Metagenomics.</title>
        <authorList>
            <person name="Kadnikov V.V."/>
            <person name="Mardanov A.V."/>
            <person name="Beletsky A.V."/>
            <person name="Karnachuk O.V."/>
            <person name="Ravin N.V."/>
        </authorList>
    </citation>
    <scope>NUCLEOTIDE SEQUENCE</scope>
    <source>
        <strain evidence="2">Bu02</strain>
    </source>
</reference>
<keyword evidence="1" id="KW-1133">Transmembrane helix</keyword>
<proteinExistence type="predicted"/>
<accession>A0AAT9LFL0</accession>
<keyword evidence="1" id="KW-0472">Membrane</keyword>
<dbReference type="EMBL" id="CP062796">
    <property type="protein sequence ID" value="QUL99007.1"/>
    <property type="molecule type" value="Genomic_DNA"/>
</dbReference>
<evidence type="ECO:0000313" key="2">
    <source>
        <dbReference type="EMBL" id="QUL99007.1"/>
    </source>
</evidence>
<evidence type="ECO:0000256" key="1">
    <source>
        <dbReference type="SAM" id="Phobius"/>
    </source>
</evidence>
<sequence length="197" mass="22303">MTTAITWAGAICTIAIYSFLWKENRLFRAFQNLYVGLAAGYGIILAVRIVQRQVWNPLTTKGDYSVLIPTILGILLYARFSKKWAWVARLPMAFLMGIGAALSMKAIESDFVRQIQATLIPWNSFNNIIVVFGTILSLSYFFFTLKPRPALDNMARVGRWVLMVSFGAAFGNAVQGRLSLLIAQMQFMLRDWLHLIK</sequence>
<feature type="transmembrane region" description="Helical" evidence="1">
    <location>
        <begin position="33"/>
        <end position="50"/>
    </location>
</feature>
<protein>
    <submittedName>
        <fullName evidence="2">Uncharacterized protein</fullName>
    </submittedName>
</protein>
<feature type="transmembrane region" description="Helical" evidence="1">
    <location>
        <begin position="86"/>
        <end position="104"/>
    </location>
</feature>
<gene>
    <name evidence="2" type="ORF">IMF26_02765</name>
</gene>
<feature type="transmembrane region" description="Helical" evidence="1">
    <location>
        <begin position="157"/>
        <end position="180"/>
    </location>
</feature>
<feature type="transmembrane region" description="Helical" evidence="1">
    <location>
        <begin position="5"/>
        <end position="21"/>
    </location>
</feature>
<name>A0AAT9LFL0_9FIRM</name>
<reference evidence="2" key="1">
    <citation type="submission" date="2020-10" db="EMBL/GenBank/DDBJ databases">
        <authorList>
            <person name="Kadnikov V."/>
            <person name="Beletsky A.V."/>
            <person name="Mardanov A.V."/>
            <person name="Karnachuk O.V."/>
            <person name="Ravin N.V."/>
        </authorList>
    </citation>
    <scope>NUCLEOTIDE SEQUENCE</scope>
    <source>
        <strain evidence="2">Bu02</strain>
    </source>
</reference>
<feature type="transmembrane region" description="Helical" evidence="1">
    <location>
        <begin position="125"/>
        <end position="145"/>
    </location>
</feature>
<dbReference type="KEGG" id="fcz:IMF26_02765"/>